<proteinExistence type="predicted"/>
<comment type="caution">
    <text evidence="3">The sequence shown here is derived from an EMBL/GenBank/DDBJ whole genome shotgun (WGS) entry which is preliminary data.</text>
</comment>
<dbReference type="InterPro" id="IPR029466">
    <property type="entry name" value="NAM-associated_C"/>
</dbReference>
<dbReference type="OrthoDB" id="7763131at2759"/>
<evidence type="ECO:0000313" key="4">
    <source>
        <dbReference type="Proteomes" id="UP000765509"/>
    </source>
</evidence>
<feature type="compositionally biased region" description="Basic and acidic residues" evidence="1">
    <location>
        <begin position="67"/>
        <end position="80"/>
    </location>
</feature>
<keyword evidence="4" id="KW-1185">Reference proteome</keyword>
<sequence>MSAYNVLSNAPKWNHHMQYLEKSTSKQDISASSTSVQSDFPKPLGQKRSRMLLAASKATQSKITTESQKRLADNSKKKSESLAEKIEALENISEDLIMSKDIEKNS</sequence>
<evidence type="ECO:0000256" key="1">
    <source>
        <dbReference type="SAM" id="MobiDB-lite"/>
    </source>
</evidence>
<name>A0A9Q3CIX6_9BASI</name>
<protein>
    <recommendedName>
        <fullName evidence="2">No apical meristem-associated C-terminal domain-containing protein</fullName>
    </recommendedName>
</protein>
<dbReference type="Proteomes" id="UP000765509">
    <property type="component" value="Unassembled WGS sequence"/>
</dbReference>
<gene>
    <name evidence="3" type="ORF">O181_024413</name>
</gene>
<feature type="compositionally biased region" description="Polar residues" evidence="1">
    <location>
        <begin position="57"/>
        <end position="66"/>
    </location>
</feature>
<feature type="region of interest" description="Disordered" evidence="1">
    <location>
        <begin position="22"/>
        <end position="80"/>
    </location>
</feature>
<accession>A0A9Q3CIX6</accession>
<organism evidence="3 4">
    <name type="scientific">Austropuccinia psidii MF-1</name>
    <dbReference type="NCBI Taxonomy" id="1389203"/>
    <lineage>
        <taxon>Eukaryota</taxon>
        <taxon>Fungi</taxon>
        <taxon>Dikarya</taxon>
        <taxon>Basidiomycota</taxon>
        <taxon>Pucciniomycotina</taxon>
        <taxon>Pucciniomycetes</taxon>
        <taxon>Pucciniales</taxon>
        <taxon>Sphaerophragmiaceae</taxon>
        <taxon>Austropuccinia</taxon>
    </lineage>
</organism>
<evidence type="ECO:0000259" key="2">
    <source>
        <dbReference type="Pfam" id="PF14303"/>
    </source>
</evidence>
<dbReference type="EMBL" id="AVOT02007817">
    <property type="protein sequence ID" value="MBW0484698.1"/>
    <property type="molecule type" value="Genomic_DNA"/>
</dbReference>
<dbReference type="AlphaFoldDB" id="A0A9Q3CIX6"/>
<dbReference type="Pfam" id="PF14303">
    <property type="entry name" value="NAM-associated"/>
    <property type="match status" value="1"/>
</dbReference>
<reference evidence="3" key="1">
    <citation type="submission" date="2021-03" db="EMBL/GenBank/DDBJ databases">
        <title>Draft genome sequence of rust myrtle Austropuccinia psidii MF-1, a brazilian biotype.</title>
        <authorList>
            <person name="Quecine M.C."/>
            <person name="Pachon D.M.R."/>
            <person name="Bonatelli M.L."/>
            <person name="Correr F.H."/>
            <person name="Franceschini L.M."/>
            <person name="Leite T.F."/>
            <person name="Margarido G.R.A."/>
            <person name="Almeida C.A."/>
            <person name="Ferrarezi J.A."/>
            <person name="Labate C.A."/>
        </authorList>
    </citation>
    <scope>NUCLEOTIDE SEQUENCE</scope>
    <source>
        <strain evidence="3">MF-1</strain>
    </source>
</reference>
<feature type="domain" description="No apical meristem-associated C-terminal" evidence="2">
    <location>
        <begin position="1"/>
        <end position="104"/>
    </location>
</feature>
<feature type="compositionally biased region" description="Polar residues" evidence="1">
    <location>
        <begin position="26"/>
        <end position="38"/>
    </location>
</feature>
<evidence type="ECO:0000313" key="3">
    <source>
        <dbReference type="EMBL" id="MBW0484698.1"/>
    </source>
</evidence>